<keyword evidence="2" id="KW-1185">Reference proteome</keyword>
<gene>
    <name evidence="1" type="ORF">NMU02_07915</name>
</gene>
<comment type="caution">
    <text evidence="1">The sequence shown here is derived from an EMBL/GenBank/DDBJ whole genome shotgun (WGS) entry which is preliminary data.</text>
</comment>
<name>A0ABT1MH99_9BACT</name>
<proteinExistence type="predicted"/>
<protein>
    <recommendedName>
        <fullName evidence="3">NigD-like protein</fullName>
    </recommendedName>
</protein>
<evidence type="ECO:0008006" key="3">
    <source>
        <dbReference type="Google" id="ProtNLM"/>
    </source>
</evidence>
<dbReference type="PROSITE" id="PS51257">
    <property type="entry name" value="PROKAR_LIPOPROTEIN"/>
    <property type="match status" value="1"/>
</dbReference>
<accession>A0ABT1MH99</accession>
<evidence type="ECO:0000313" key="1">
    <source>
        <dbReference type="EMBL" id="MCP9612013.1"/>
    </source>
</evidence>
<organism evidence="1 2">
    <name type="scientific">Coprobacter tertius</name>
    <dbReference type="NCBI Taxonomy" id="2944915"/>
    <lineage>
        <taxon>Bacteria</taxon>
        <taxon>Pseudomonadati</taxon>
        <taxon>Bacteroidota</taxon>
        <taxon>Bacteroidia</taxon>
        <taxon>Bacteroidales</taxon>
        <taxon>Barnesiellaceae</taxon>
        <taxon>Coprobacter</taxon>
    </lineage>
</organism>
<evidence type="ECO:0000313" key="2">
    <source>
        <dbReference type="Proteomes" id="UP001205603"/>
    </source>
</evidence>
<dbReference type="EMBL" id="JANDHW010000006">
    <property type="protein sequence ID" value="MCP9612013.1"/>
    <property type="molecule type" value="Genomic_DNA"/>
</dbReference>
<sequence length="253" mass="28721">MMKTIKMVNILLLFTVMIWTLTGCLKNNGNILTSYGVGTIHVLENGTKYILFDQNNLKIKSNQIKEEWEAGGRIFTGFTINWDEQPSSTDTDNIYEANLNGTPDYFGLPKAFDTNPNGIWEQKFQTSDSLVNMTKPVITYPKNGPALLTIQTQMQFPNSGETYSLNLAQLKEYVIGTKSDTLLLVYQRSGTGMPTNYITPWYSFTLPDYPENINLIVRFKVKNNSFMPSDVNKKEGYYAFKTGYTVPSDENNN</sequence>
<reference evidence="1 2" key="1">
    <citation type="submission" date="2022-07" db="EMBL/GenBank/DDBJ databases">
        <title>Fecal culturing of patients with breast cancer.</title>
        <authorList>
            <person name="Teng N.M.Y."/>
            <person name="Kiu R."/>
            <person name="Evans R."/>
            <person name="Baker D.J."/>
            <person name="Zenner C."/>
            <person name="Robinson S.D."/>
            <person name="Hall L.J."/>
        </authorList>
    </citation>
    <scope>NUCLEOTIDE SEQUENCE [LARGE SCALE GENOMIC DNA]</scope>
    <source>
        <strain evidence="1 2">LH1063</strain>
    </source>
</reference>
<dbReference type="RefSeq" id="WP_255027224.1">
    <property type="nucleotide sequence ID" value="NZ_JANDHW010000006.1"/>
</dbReference>
<dbReference type="Proteomes" id="UP001205603">
    <property type="component" value="Unassembled WGS sequence"/>
</dbReference>